<sequence length="101" mass="11678">MKASKLDELRQDIDQLDQEMISLLAKRFQLTEEVGIYKATHKLAAQDSGREQQQFDKIRRLAESRKLDGEHASVIYRCIMDLAIARHKEIEQAHKESASIL</sequence>
<dbReference type="PANTHER" id="PTHR38041">
    <property type="entry name" value="CHORISMATE MUTASE"/>
    <property type="match status" value="1"/>
</dbReference>
<dbReference type="PANTHER" id="PTHR38041:SF1">
    <property type="entry name" value="CHORISMATE MUTASE"/>
    <property type="match status" value="1"/>
</dbReference>
<dbReference type="AlphaFoldDB" id="A0A7W5G969"/>
<evidence type="ECO:0000313" key="5">
    <source>
        <dbReference type="Proteomes" id="UP000518605"/>
    </source>
</evidence>
<protein>
    <submittedName>
        <fullName evidence="4">Chorismate mutase</fullName>
        <ecNumber evidence="4">5.4.99.5</ecNumber>
    </submittedName>
</protein>
<feature type="coiled-coil region" evidence="2">
    <location>
        <begin position="6"/>
        <end position="33"/>
    </location>
</feature>
<feature type="domain" description="Chorismate mutase" evidence="3">
    <location>
        <begin position="1"/>
        <end position="91"/>
    </location>
</feature>
<gene>
    <name evidence="4" type="ORF">FHS16_001389</name>
</gene>
<dbReference type="InterPro" id="IPR036263">
    <property type="entry name" value="Chorismate_II_sf"/>
</dbReference>
<dbReference type="GO" id="GO:0009697">
    <property type="term" value="P:salicylic acid biosynthetic process"/>
    <property type="evidence" value="ECO:0007669"/>
    <property type="project" value="TreeGrafter"/>
</dbReference>
<evidence type="ECO:0000256" key="1">
    <source>
        <dbReference type="ARBA" id="ARBA00023235"/>
    </source>
</evidence>
<dbReference type="SMART" id="SM00830">
    <property type="entry name" value="CM_2"/>
    <property type="match status" value="1"/>
</dbReference>
<evidence type="ECO:0000259" key="3">
    <source>
        <dbReference type="PROSITE" id="PS51168"/>
    </source>
</evidence>
<dbReference type="GO" id="GO:0046417">
    <property type="term" value="P:chorismate metabolic process"/>
    <property type="evidence" value="ECO:0007669"/>
    <property type="project" value="InterPro"/>
</dbReference>
<accession>A0A7W5G969</accession>
<dbReference type="InterPro" id="IPR002701">
    <property type="entry name" value="CM_II_prokaryot"/>
</dbReference>
<dbReference type="InterPro" id="IPR036979">
    <property type="entry name" value="CM_dom_sf"/>
</dbReference>
<evidence type="ECO:0000256" key="2">
    <source>
        <dbReference type="SAM" id="Coils"/>
    </source>
</evidence>
<dbReference type="Gene3D" id="1.20.59.10">
    <property type="entry name" value="Chorismate mutase"/>
    <property type="match status" value="1"/>
</dbReference>
<dbReference type="SUPFAM" id="SSF48600">
    <property type="entry name" value="Chorismate mutase II"/>
    <property type="match status" value="1"/>
</dbReference>
<keyword evidence="5" id="KW-1185">Reference proteome</keyword>
<name>A0A7W5G969_9BACL</name>
<reference evidence="4 5" key="1">
    <citation type="submission" date="2020-08" db="EMBL/GenBank/DDBJ databases">
        <title>Genomic Encyclopedia of Type Strains, Phase III (KMG-III): the genomes of soil and plant-associated and newly described type strains.</title>
        <authorList>
            <person name="Whitman W."/>
        </authorList>
    </citation>
    <scope>NUCLEOTIDE SEQUENCE [LARGE SCALE GENOMIC DNA]</scope>
    <source>
        <strain evidence="4 5">CECT 8234</strain>
    </source>
</reference>
<dbReference type="Pfam" id="PF01817">
    <property type="entry name" value="CM_2"/>
    <property type="match status" value="1"/>
</dbReference>
<evidence type="ECO:0000313" key="4">
    <source>
        <dbReference type="EMBL" id="MBB3151346.1"/>
    </source>
</evidence>
<dbReference type="GO" id="GO:0004106">
    <property type="term" value="F:chorismate mutase activity"/>
    <property type="evidence" value="ECO:0007669"/>
    <property type="project" value="UniProtKB-EC"/>
</dbReference>
<proteinExistence type="predicted"/>
<dbReference type="Proteomes" id="UP000518605">
    <property type="component" value="Unassembled WGS sequence"/>
</dbReference>
<dbReference type="EMBL" id="JACHXW010000003">
    <property type="protein sequence ID" value="MBB3151346.1"/>
    <property type="molecule type" value="Genomic_DNA"/>
</dbReference>
<keyword evidence="2" id="KW-0175">Coiled coil</keyword>
<keyword evidence="1 4" id="KW-0413">Isomerase</keyword>
<dbReference type="PROSITE" id="PS51168">
    <property type="entry name" value="CHORISMATE_MUT_2"/>
    <property type="match status" value="1"/>
</dbReference>
<dbReference type="InterPro" id="IPR051331">
    <property type="entry name" value="Chorismate_mutase-related"/>
</dbReference>
<organism evidence="4 5">
    <name type="scientific">Paenibacillus endophyticus</name>
    <dbReference type="NCBI Taxonomy" id="1294268"/>
    <lineage>
        <taxon>Bacteria</taxon>
        <taxon>Bacillati</taxon>
        <taxon>Bacillota</taxon>
        <taxon>Bacilli</taxon>
        <taxon>Bacillales</taxon>
        <taxon>Paenibacillaceae</taxon>
        <taxon>Paenibacillus</taxon>
    </lineage>
</organism>
<comment type="caution">
    <text evidence="4">The sequence shown here is derived from an EMBL/GenBank/DDBJ whole genome shotgun (WGS) entry which is preliminary data.</text>
</comment>
<dbReference type="RefSeq" id="WP_183560219.1">
    <property type="nucleotide sequence ID" value="NZ_CBCSLB010000002.1"/>
</dbReference>
<dbReference type="EC" id="5.4.99.5" evidence="4"/>